<dbReference type="Pfam" id="PF00753">
    <property type="entry name" value="Lactamase_B"/>
    <property type="match status" value="1"/>
</dbReference>
<name>A0A813NUI2_9BILA</name>
<evidence type="ECO:0000259" key="1">
    <source>
        <dbReference type="SMART" id="SM00849"/>
    </source>
</evidence>
<protein>
    <recommendedName>
        <fullName evidence="1">Metallo-beta-lactamase domain-containing protein</fullName>
    </recommendedName>
</protein>
<accession>A0A813NUI2</accession>
<dbReference type="InterPro" id="IPR050855">
    <property type="entry name" value="NDM-1-like"/>
</dbReference>
<dbReference type="InterPro" id="IPR001279">
    <property type="entry name" value="Metallo-B-lactamas"/>
</dbReference>
<dbReference type="EMBL" id="CAJNOH010000009">
    <property type="protein sequence ID" value="CAF0743326.1"/>
    <property type="molecule type" value="Genomic_DNA"/>
</dbReference>
<dbReference type="PANTHER" id="PTHR42951:SF4">
    <property type="entry name" value="ACYL-COENZYME A THIOESTERASE MBLAC2"/>
    <property type="match status" value="1"/>
</dbReference>
<comment type="caution">
    <text evidence="2">The sequence shown here is derived from an EMBL/GenBank/DDBJ whole genome shotgun (WGS) entry which is preliminary data.</text>
</comment>
<dbReference type="AlphaFoldDB" id="A0A813NUI2"/>
<gene>
    <name evidence="2" type="ORF">PYM288_LOCUS1681</name>
</gene>
<dbReference type="InterPro" id="IPR036866">
    <property type="entry name" value="RibonucZ/Hydroxyglut_hydro"/>
</dbReference>
<reference evidence="2" key="1">
    <citation type="submission" date="2021-02" db="EMBL/GenBank/DDBJ databases">
        <authorList>
            <person name="Nowell W R."/>
        </authorList>
    </citation>
    <scope>NUCLEOTIDE SEQUENCE</scope>
</reference>
<proteinExistence type="predicted"/>
<organism evidence="2 3">
    <name type="scientific">Rotaria sordida</name>
    <dbReference type="NCBI Taxonomy" id="392033"/>
    <lineage>
        <taxon>Eukaryota</taxon>
        <taxon>Metazoa</taxon>
        <taxon>Spiralia</taxon>
        <taxon>Gnathifera</taxon>
        <taxon>Rotifera</taxon>
        <taxon>Eurotatoria</taxon>
        <taxon>Bdelloidea</taxon>
        <taxon>Philodinida</taxon>
        <taxon>Philodinidae</taxon>
        <taxon>Rotaria</taxon>
    </lineage>
</organism>
<dbReference type="PANTHER" id="PTHR42951">
    <property type="entry name" value="METALLO-BETA-LACTAMASE DOMAIN-CONTAINING"/>
    <property type="match status" value="1"/>
</dbReference>
<dbReference type="Proteomes" id="UP000663854">
    <property type="component" value="Unassembled WGS sequence"/>
</dbReference>
<dbReference type="SUPFAM" id="SSF56281">
    <property type="entry name" value="Metallo-hydrolase/oxidoreductase"/>
    <property type="match status" value="1"/>
</dbReference>
<sequence length="314" mass="36234">MLKLYQFIRFVSVRSMFSSIKPAWCSKLPRPQYSLLDRVTIPSQQWFQVYRIHPNIFAIYEPYHWEETISYLVIGSKYSLLIDTGMGIGNIQQVIQSLIPSITSLKVINTHTHHDHIGDNWRFSGKLLGVHSDFTEHNAQGTIEEAQNELKPGMIWEKYLPKDFNPKNYRIHPFQITNYVKEDDRIDLGQGQELQVISTPGHSPDSISLLNEKQRVLFAGDVFYQGPILLYRPETNLQDYLISLEKLAKISTKFDLILPGHNIPNVESKLIIKAAKAMQEILNGKLIPKKTDDGKYDEYSFGEFSFVIDQSFLL</sequence>
<dbReference type="Gene3D" id="3.60.15.10">
    <property type="entry name" value="Ribonuclease Z/Hydroxyacylglutathione hydrolase-like"/>
    <property type="match status" value="1"/>
</dbReference>
<evidence type="ECO:0000313" key="3">
    <source>
        <dbReference type="Proteomes" id="UP000663854"/>
    </source>
</evidence>
<evidence type="ECO:0000313" key="2">
    <source>
        <dbReference type="EMBL" id="CAF0743326.1"/>
    </source>
</evidence>
<dbReference type="SMART" id="SM00849">
    <property type="entry name" value="Lactamase_B"/>
    <property type="match status" value="1"/>
</dbReference>
<feature type="domain" description="Metallo-beta-lactamase" evidence="1">
    <location>
        <begin position="67"/>
        <end position="261"/>
    </location>
</feature>